<reference evidence="2" key="1">
    <citation type="submission" date="2018-02" db="EMBL/GenBank/DDBJ databases">
        <title>Rhizophora mucronata_Transcriptome.</title>
        <authorList>
            <person name="Meera S.P."/>
            <person name="Sreeshan A."/>
            <person name="Augustine A."/>
        </authorList>
    </citation>
    <scope>NUCLEOTIDE SEQUENCE</scope>
    <source>
        <tissue evidence="2">Leaf</tissue>
    </source>
</reference>
<accession>A0A2P2MLQ6</accession>
<evidence type="ECO:0000313" key="2">
    <source>
        <dbReference type="EMBL" id="MBX31156.1"/>
    </source>
</evidence>
<organism evidence="2">
    <name type="scientific">Rhizophora mucronata</name>
    <name type="common">Asiatic mangrove</name>
    <dbReference type="NCBI Taxonomy" id="61149"/>
    <lineage>
        <taxon>Eukaryota</taxon>
        <taxon>Viridiplantae</taxon>
        <taxon>Streptophyta</taxon>
        <taxon>Embryophyta</taxon>
        <taxon>Tracheophyta</taxon>
        <taxon>Spermatophyta</taxon>
        <taxon>Magnoliopsida</taxon>
        <taxon>eudicotyledons</taxon>
        <taxon>Gunneridae</taxon>
        <taxon>Pentapetalae</taxon>
        <taxon>rosids</taxon>
        <taxon>fabids</taxon>
        <taxon>Malpighiales</taxon>
        <taxon>Rhizophoraceae</taxon>
        <taxon>Rhizophora</taxon>
    </lineage>
</organism>
<evidence type="ECO:0000256" key="1">
    <source>
        <dbReference type="SAM" id="MobiDB-lite"/>
    </source>
</evidence>
<proteinExistence type="predicted"/>
<dbReference type="AlphaFoldDB" id="A0A2P2MLQ6"/>
<dbReference type="EMBL" id="GGEC01050672">
    <property type="protein sequence ID" value="MBX31156.1"/>
    <property type="molecule type" value="Transcribed_RNA"/>
</dbReference>
<feature type="region of interest" description="Disordered" evidence="1">
    <location>
        <begin position="1"/>
        <end position="33"/>
    </location>
</feature>
<name>A0A2P2MLQ6_RHIMU</name>
<sequence length="33" mass="3756">MHQLSALSQRPSNSKPLRTNSGHCSSKQVVQYW</sequence>
<protein>
    <submittedName>
        <fullName evidence="2">Uncharacterized protein</fullName>
    </submittedName>
</protein>